<dbReference type="SUPFAM" id="SSF103473">
    <property type="entry name" value="MFS general substrate transporter"/>
    <property type="match status" value="1"/>
</dbReference>
<feature type="transmembrane region" description="Helical" evidence="6">
    <location>
        <begin position="294"/>
        <end position="311"/>
    </location>
</feature>
<feature type="transmembrane region" description="Helical" evidence="6">
    <location>
        <begin position="332"/>
        <end position="354"/>
    </location>
</feature>
<evidence type="ECO:0000256" key="4">
    <source>
        <dbReference type="ARBA" id="ARBA00022989"/>
    </source>
</evidence>
<dbReference type="PANTHER" id="PTHR23501">
    <property type="entry name" value="MAJOR FACILITATOR SUPERFAMILY"/>
    <property type="match status" value="1"/>
</dbReference>
<sequence length="590" mass="64323">MESTPQHTTARRSVDTKHAHGHDNFVEKFEHMELGYGDDRRDLAVRNGIKQHTEEAFVHDKMNFKLFTSLTAMSFLWVGSQIPLYLYGAVLPLIYSDIGGGDGTYLWMIIGYLIPNAALCPFVGALSDMFGRKPVATFGQVLLMIGPIIVSTSKDINQAIAGMVVCGLGAGLNELIALAGTSELVPVAKRPAYVGAVVATILPFCPSVLWAELISAQSNWRWNGALVGIWNFVGLLLVLFFYADPASKMSHRSKKEILKEIDYIGGFLSIAGVVCFMMGMQFGAQTTPWTSAKVLAPFLIGVVLIASFFVWEMKFAKHPMVPKALFSKDKRSMIAILVITFFSGGNFLVVLLFYPTQCYNVWGSDPTQVGIRALPIGFGIIVGAFVSLVLIGVTKGRTTMLLFFWCCFMTAFTGAMSVAKTTNLVPVVYPIITLACFGVGAVIIPASIVAQIVAPTELIGTITAITLSIRYVGGAIAFTAYYNIFYAKFYALATEVGTQVALAGISYDFPTLVELVTLAGQAQYADLKNLIATSDKVLIKDGSYETIITLLQPAFASAYRWPYWISIAFGAVCIVASLFLRDIRKHMENV</sequence>
<dbReference type="InterPro" id="IPR005829">
    <property type="entry name" value="Sugar_transporter_CS"/>
</dbReference>
<evidence type="ECO:0000256" key="6">
    <source>
        <dbReference type="SAM" id="Phobius"/>
    </source>
</evidence>
<keyword evidence="3 6" id="KW-0812">Transmembrane</keyword>
<feature type="transmembrane region" description="Helical" evidence="6">
    <location>
        <begin position="135"/>
        <end position="153"/>
    </location>
</feature>
<feature type="transmembrane region" description="Helical" evidence="6">
    <location>
        <begin position="400"/>
        <end position="419"/>
    </location>
</feature>
<proteinExistence type="predicted"/>
<feature type="transmembrane region" description="Helical" evidence="6">
    <location>
        <begin position="263"/>
        <end position="282"/>
    </location>
</feature>
<dbReference type="PANTHER" id="PTHR23501:SF109">
    <property type="entry name" value="MAJOR FACILITATOR SUPERFAMILY (MFS) PROFILE DOMAIN-CONTAINING PROTEIN-RELATED"/>
    <property type="match status" value="1"/>
</dbReference>
<dbReference type="EMBL" id="CP051140">
    <property type="protein sequence ID" value="QIW96692.1"/>
    <property type="molecule type" value="Genomic_DNA"/>
</dbReference>
<feature type="transmembrane region" description="Helical" evidence="6">
    <location>
        <begin position="374"/>
        <end position="393"/>
    </location>
</feature>
<evidence type="ECO:0000313" key="9">
    <source>
        <dbReference type="Proteomes" id="UP000503462"/>
    </source>
</evidence>
<evidence type="ECO:0000256" key="1">
    <source>
        <dbReference type="ARBA" id="ARBA00004141"/>
    </source>
</evidence>
<feature type="transmembrane region" description="Helical" evidence="6">
    <location>
        <begin position="192"/>
        <end position="210"/>
    </location>
</feature>
<keyword evidence="9" id="KW-1185">Reference proteome</keyword>
<evidence type="ECO:0000259" key="7">
    <source>
        <dbReference type="PROSITE" id="PS50850"/>
    </source>
</evidence>
<organism evidence="8 9">
    <name type="scientific">Peltaster fructicola</name>
    <dbReference type="NCBI Taxonomy" id="286661"/>
    <lineage>
        <taxon>Eukaryota</taxon>
        <taxon>Fungi</taxon>
        <taxon>Dikarya</taxon>
        <taxon>Ascomycota</taxon>
        <taxon>Pezizomycotina</taxon>
        <taxon>Dothideomycetes</taxon>
        <taxon>Dothideomycetes incertae sedis</taxon>
        <taxon>Peltaster</taxon>
    </lineage>
</organism>
<dbReference type="InterPro" id="IPR020846">
    <property type="entry name" value="MFS_dom"/>
</dbReference>
<keyword evidence="4 6" id="KW-1133">Transmembrane helix</keyword>
<evidence type="ECO:0000256" key="3">
    <source>
        <dbReference type="ARBA" id="ARBA00022692"/>
    </source>
</evidence>
<evidence type="ECO:0000256" key="2">
    <source>
        <dbReference type="ARBA" id="ARBA00022448"/>
    </source>
</evidence>
<name>A0A6H0XPQ7_9PEZI</name>
<dbReference type="Proteomes" id="UP000503462">
    <property type="component" value="Chromosome 2"/>
</dbReference>
<feature type="transmembrane region" description="Helical" evidence="6">
    <location>
        <begin position="561"/>
        <end position="580"/>
    </location>
</feature>
<gene>
    <name evidence="8" type="ORF">AMS68_002210</name>
</gene>
<dbReference type="Gene3D" id="1.20.1250.20">
    <property type="entry name" value="MFS general substrate transporter like domains"/>
    <property type="match status" value="1"/>
</dbReference>
<dbReference type="InterPro" id="IPR036259">
    <property type="entry name" value="MFS_trans_sf"/>
</dbReference>
<feature type="transmembrane region" description="Helical" evidence="6">
    <location>
        <begin position="66"/>
        <end position="85"/>
    </location>
</feature>
<evidence type="ECO:0000256" key="5">
    <source>
        <dbReference type="ARBA" id="ARBA00023136"/>
    </source>
</evidence>
<feature type="transmembrane region" description="Helical" evidence="6">
    <location>
        <begin position="105"/>
        <end position="123"/>
    </location>
</feature>
<keyword evidence="5 6" id="KW-0472">Membrane</keyword>
<comment type="subcellular location">
    <subcellularLocation>
        <location evidence="1">Membrane</location>
        <topology evidence="1">Multi-pass membrane protein</topology>
    </subcellularLocation>
</comment>
<feature type="transmembrane region" description="Helical" evidence="6">
    <location>
        <begin position="461"/>
        <end position="482"/>
    </location>
</feature>
<dbReference type="PROSITE" id="PS00216">
    <property type="entry name" value="SUGAR_TRANSPORT_1"/>
    <property type="match status" value="1"/>
</dbReference>
<dbReference type="GO" id="GO:0005886">
    <property type="term" value="C:plasma membrane"/>
    <property type="evidence" value="ECO:0007669"/>
    <property type="project" value="TreeGrafter"/>
</dbReference>
<evidence type="ECO:0000313" key="8">
    <source>
        <dbReference type="EMBL" id="QIW96692.1"/>
    </source>
</evidence>
<dbReference type="OrthoDB" id="4161376at2759"/>
<reference evidence="8 9" key="1">
    <citation type="journal article" date="2016" name="Sci. Rep.">
        <title>Peltaster fructicola genome reveals evolution from an invasive phytopathogen to an ectophytic parasite.</title>
        <authorList>
            <person name="Xu C."/>
            <person name="Chen H."/>
            <person name="Gleason M.L."/>
            <person name="Xu J.R."/>
            <person name="Liu H."/>
            <person name="Zhang R."/>
            <person name="Sun G."/>
        </authorList>
    </citation>
    <scope>NUCLEOTIDE SEQUENCE [LARGE SCALE GENOMIC DNA]</scope>
    <source>
        <strain evidence="8 9">LNHT1506</strain>
    </source>
</reference>
<feature type="transmembrane region" description="Helical" evidence="6">
    <location>
        <begin position="222"/>
        <end position="242"/>
    </location>
</feature>
<feature type="domain" description="Major facilitator superfamily (MFS) profile" evidence="7">
    <location>
        <begin position="67"/>
        <end position="585"/>
    </location>
</feature>
<dbReference type="AlphaFoldDB" id="A0A6H0XPQ7"/>
<dbReference type="PROSITE" id="PS50850">
    <property type="entry name" value="MFS"/>
    <property type="match status" value="1"/>
</dbReference>
<dbReference type="Pfam" id="PF06609">
    <property type="entry name" value="TRI12"/>
    <property type="match status" value="1"/>
</dbReference>
<feature type="transmembrane region" description="Helical" evidence="6">
    <location>
        <begin position="431"/>
        <end position="454"/>
    </location>
</feature>
<protein>
    <recommendedName>
        <fullName evidence="7">Major facilitator superfamily (MFS) profile domain-containing protein</fullName>
    </recommendedName>
</protein>
<dbReference type="GO" id="GO:0022857">
    <property type="term" value="F:transmembrane transporter activity"/>
    <property type="evidence" value="ECO:0007669"/>
    <property type="project" value="InterPro"/>
</dbReference>
<accession>A0A6H0XPQ7</accession>
<dbReference type="InterPro" id="IPR010573">
    <property type="entry name" value="MFS_Str1/Tri12-like"/>
</dbReference>
<keyword evidence="2" id="KW-0813">Transport</keyword>
<feature type="transmembrane region" description="Helical" evidence="6">
    <location>
        <begin position="159"/>
        <end position="180"/>
    </location>
</feature>